<dbReference type="EMBL" id="JAGWCR010000008">
    <property type="protein sequence ID" value="MBS3650162.1"/>
    <property type="molecule type" value="Genomic_DNA"/>
</dbReference>
<gene>
    <name evidence="1" type="ORF">KEU06_16230</name>
</gene>
<sequence length="74" mass="8711">MTNQETNNPIRLEMEFRRQMRSGQMSRFVGTLPVYTVEPEIPDRFVRLLEELDRACAEQDDLEELGGRRAPTRN</sequence>
<organism evidence="1 2">
    <name type="scientific">Pseudaminobacter soli</name>
    <name type="common">ex Zhang et al. 2022</name>
    <dbReference type="NCBI Taxonomy" id="2831468"/>
    <lineage>
        <taxon>Bacteria</taxon>
        <taxon>Pseudomonadati</taxon>
        <taxon>Pseudomonadota</taxon>
        <taxon>Alphaproteobacteria</taxon>
        <taxon>Hyphomicrobiales</taxon>
        <taxon>Phyllobacteriaceae</taxon>
        <taxon>Pseudaminobacter</taxon>
    </lineage>
</organism>
<comment type="caution">
    <text evidence="1">The sequence shown here is derived from an EMBL/GenBank/DDBJ whole genome shotgun (WGS) entry which is preliminary data.</text>
</comment>
<evidence type="ECO:0000313" key="1">
    <source>
        <dbReference type="EMBL" id="MBS3650162.1"/>
    </source>
</evidence>
<evidence type="ECO:0008006" key="3">
    <source>
        <dbReference type="Google" id="ProtNLM"/>
    </source>
</evidence>
<accession>A0A942I2T0</accession>
<proteinExistence type="predicted"/>
<dbReference type="AlphaFoldDB" id="A0A942I2T0"/>
<name>A0A942I2T0_9HYPH</name>
<protein>
    <recommendedName>
        <fullName evidence="3">Anti-sigma factor NepR domain-containing protein</fullName>
    </recommendedName>
</protein>
<evidence type="ECO:0000313" key="2">
    <source>
        <dbReference type="Proteomes" id="UP000680348"/>
    </source>
</evidence>
<dbReference type="Proteomes" id="UP000680348">
    <property type="component" value="Unassembled WGS sequence"/>
</dbReference>
<keyword evidence="2" id="KW-1185">Reference proteome</keyword>
<reference evidence="1" key="1">
    <citation type="submission" date="2021-04" db="EMBL/GenBank/DDBJ databases">
        <title>Pseudaminobacter soli sp. nov., isolated from paddy soil contaminated by heavy metals.</title>
        <authorList>
            <person name="Zhang K."/>
        </authorList>
    </citation>
    <scope>NUCLEOTIDE SEQUENCE</scope>
    <source>
        <strain evidence="1">19-2017</strain>
    </source>
</reference>